<organism evidence="4 5">
    <name type="scientific">Ehrlichia japonica</name>
    <dbReference type="NCBI Taxonomy" id="391036"/>
    <lineage>
        <taxon>Bacteria</taxon>
        <taxon>Pseudomonadati</taxon>
        <taxon>Pseudomonadota</taxon>
        <taxon>Alphaproteobacteria</taxon>
        <taxon>Rickettsiales</taxon>
        <taxon>Anaplasmataceae</taxon>
        <taxon>Ehrlichia</taxon>
    </lineage>
</organism>
<feature type="region of interest" description="Disordered" evidence="3">
    <location>
        <begin position="769"/>
        <end position="789"/>
    </location>
</feature>
<feature type="coiled-coil region" evidence="2">
    <location>
        <begin position="373"/>
        <end position="445"/>
    </location>
</feature>
<accession>X5GJV2</accession>
<dbReference type="InterPro" id="IPR002110">
    <property type="entry name" value="Ankyrin_rpt"/>
</dbReference>
<dbReference type="OrthoDB" id="7163282at2"/>
<dbReference type="Proteomes" id="UP000023762">
    <property type="component" value="Chromosome"/>
</dbReference>
<evidence type="ECO:0000256" key="1">
    <source>
        <dbReference type="PROSITE-ProRule" id="PRU00023"/>
    </source>
</evidence>
<name>X5GJV2_9RICK</name>
<dbReference type="HOGENOM" id="CLU_000141_0_0_5"/>
<dbReference type="SUPFAM" id="SSF48403">
    <property type="entry name" value="Ankyrin repeat"/>
    <property type="match status" value="5"/>
</dbReference>
<feature type="coiled-coil region" evidence="2">
    <location>
        <begin position="495"/>
        <end position="564"/>
    </location>
</feature>
<dbReference type="eggNOG" id="COG1196">
    <property type="taxonomic scope" value="Bacteria"/>
</dbReference>
<dbReference type="Gene3D" id="1.25.40.20">
    <property type="entry name" value="Ankyrin repeat-containing domain"/>
    <property type="match status" value="5"/>
</dbReference>
<dbReference type="InterPro" id="IPR036770">
    <property type="entry name" value="Ankyrin_rpt-contain_sf"/>
</dbReference>
<dbReference type="PANTHER" id="PTHR24118:SF99">
    <property type="entry name" value="POTE ANKYRIN DOMAIN FAMILY MEMBER 3C-RELATED"/>
    <property type="match status" value="1"/>
</dbReference>
<keyword evidence="2" id="KW-0175">Coiled coil</keyword>
<sequence length="3292" mass="374594">MEKQYLYSAIKYGDIVRVKSFFESSTNKEISSAIFDNVEGGNGILQYILKLHQNNKRPVNIEIFGEVLRHCSDDVINTKDANGEYPLLMAARTGEDFLCQFQNIHLTRKTKLLKKVNWKVTDNQGRGVLANAILSGDSECCNLVLNLPDALYHIRARENDNSNVLHCLFNSYAAKPEQKAVFNFVLNKLKLLYANVESLESSTVFSLSKLLAERNKLGETPLHLLAKSRLIDNLRDDIDFEDILKSSNLLARTKNNETVIDLAVKHNNSVIVDFVLRSSIRHFEELRDKKNLVQKQKLQQQEKQSAQLVIQQEKLLDLEQKEEIRRDELYSRLQAACLGEELKIRRLLQSEVESDEATLKISAISEAKSKLALEKVAEERIRLQQKIEKLEAEISNDRKVQEERELKVRCQFDDITTIRSHVEEAAELQRKVKCVRQEINETVKNAELPLLDAVGVLTLQIKYQELLKLENSQRKVEELLFKKIESQESIRKEVHSQVEKELQIIQKDLQRNRQECLKFIAEVLEGLQQEYPQRRMYVEGLEELEEEQNQLIEVEKKLTRDRRNLKIKSVLMEQLSLQNEVLNEIRVSQNPQQESQQKKVALLNERLKCINTLVGITKSILDTKDRIAEIERLQVELDQVKEQKVVSGSAGLRLWTAKHIALLNMKMRLQEGFVQQIQKGEEVVKESNRQAILGGIQVPLLKMLPQELVLEERIQSMQCQLLKLRKLSLETLDKQLSDDSLKQLGKQLEQQLKNLDKLKKDRDRIRRDIKDIQRSRSQKEGGSVSETHMLQEEKKYVEKEYEQVEKTIAILQKEIVEKRKDGIQEILQELKCALFKNLDDRNFVILSEYREIFGDYSSDDSELVSSIIKGYERFNDVKQCRKYYEKVNDLDVDIGKIRHVIESRDIELIQYMFHKHKRLSDQNALIKEVIKVKDSNFLHDVVSVLGISTVLDCMIDCSEKEGPLDYMSPEAFINIIHSPYITSDDYQKLAKIFAANGNLFDTVIREASSDYLIVDGIKNIVSADRGNFPYAATIMSKVRSFLFFCVNNDRTENLKLLLRCFPYMVYDIENGKSLLETASDLQNIPLVKYIISVHRKMVRQAVEDEDHYAIVSYHSNLNIMQSFDQVSRINSEDVLSILKENNEFIKALSPSARDLLILKVLDNAQECGNVKVLQYCAEVYPELISKDLGYNLARIYDTKLNSATISATPLTKEESALKDIFPLSRGNVGQFGILSQYMSVIRSGNIERFQKEIIDLFNNNVAKYAEKSHGEIGHTIFTLVAAFGNVEQWNKLVKGYQDIKQNRKTKNIFADISDPLNGNRLSTLLSPLQAAVIKCNMQMIKYFIENITPKELAAVYGDNGDNVFHTMISEDQFNLVEDIVHSGKFPADALMKAFLQPNKKGVTPFAIAAEKGYKRVCIGFIHEIEQHRKHAKDLMMNEVFVKDIVDSKDLDLLEELFNIKCYIGKSIYKQRIHLTKHKIAGHNLLTYACKVGNEEFIKALMKYYNERDLFDVLQEVVKPQLNIKFDILHLFLSDLISRSTDPEILNKVSRCVVHNANALAAFDALENTSSLSISQKLSIRDIIEQNNSQSLRYLIEKTGEDFWLKCDEGLSCLGLAVCYPDMLEICCDYLKNNPEVALGNDVLPHSAILSNNLELLEELIKRNPALLLEQYDVRTPVYKKIAKQLKQNYKCNFKSFETLYDFARRENADPKIIDYLELASLNYCNSTVDLTNGPVVNESLVRMVAKRTSDVATLYPELYNYTIDQFSIGETIRSVNHLESNIFHLVTKENVKFLYAIAERSYKHAIDVRDENLQNLMRNMVNQINPSSGLSFFQYLALSGNYDMYKSIKLLCGDINSKTSQKANLAHLCAYSGMKDEKGNFEFENLIKNDKKLATASDRRGKGLLYYVAEGRVQDLKVREEAFNLILSQKLDGSIEKLSQNKYNREVLNAIFVSESQELSRAFLERIGTKKRSDLIKQQKKLLHIVKNTSDPVKKESLLSYESNFAACAEALFGNRNEIGDSSGVSPAISITQLEAPQDDTAVFPSSQHEGLSSSLADEMANILPESKIVVSKDKKEILDSQNEIESLIQKGGSIREYTGAINRAPSASVLQLRTLSEETSIVERAVLSGNVNFIEALLNSNKKLNPNITDNHGNTLLHKCVDFLKWNPDKLSDKKVQYLFTKLIRNHGFDINCRNECGDTVLDMLQGLEESSVIPLIKILMQDSRVSEHHNQRFSKAKSTFLEYDSTYDVSNEIKASKVLQCKFSDLCYEICSNILGDESVKYKSVADINYARLRKILNDNVIRKTLVNTDANGDNILQKLCRDIAAGKIKNDNIRLLELIETIVRCLKDVDPELLQNLLFDNRNLRFENGIESIAAVPGAYTLVKKIEELLGKRKISDACDFNSMLVNCAEAGNADLYDYIRKNYATIGINNVDIHGSSSLHKAVITGSRETVEAVLSTGSNINRRDKDGNTPLHSLLIFMISSPEMITLDHVKLVEFLVSRGALLSVKNKLGIFPSQIARFIDDSKKISRRFSGEQVDVLQSLMNGRDRYYDIKSQCISKLKNYVQLKQNMKYDDVRFDIMGGILSTNMGGGKLQASKLLNSNFCQEHRLQTVKFNFSDEDRGYVQSVGKKRNYVVTDGSIKLKLSWKPVVPKGAKEQVVNVIVDSDGSISLADKDVEKYGKHGERIHFDRCCIYVGGIKLEDALRDGRWKEQRNKDFLNQEVKSTTSLDEDHDSEVKSTTSLDEDHDSEVKSTTSLDEDHDSEVKSTTSLDEDHDSEVKSTTSLDEDHDSHASIASQPLGACALDKDGHDVGALGPDLQASIASQSLVAFGSQARLDAMEESETLLPHVKSEDMYSPIDQDEVSMKLLVLGLPNTLVLQEEKSRFLDSSMALKKRIEIFQESMNSSFQESMNSSERQKLLERQVKFLCKEFSGTFLEYRKMLYKLSSKAFQRELISQTCNAIFKQYKNNLCILHENLKAVSCLNVPLACEVLLKQTYGDELKKYQDVCKKVCLQVEGIHVVGSSSDLEFSLTTRLTAIASVPKSVHGQYHQLKTVESKDSVAEIREGISDDNLFDKQKGEEHKVKTVEYSQDKSYEKVKVLGDTRKSSSADNIYDTNKTIKNRQKVLMPGLVPRTIDYSKSNEEVSTTKRSLIGTDDEYILKLSKRGWKPMQYSDDAVKNLSDCGIAQKDQEQSQLVPKGAKNKGKDYKENSNIIVKKSASFSDFCDLRLDLAHNKGKTLEDVSLKKEESKGDSTVTVKQELISNASLGSVVPLPSPEVKRKSKIQDR</sequence>
<feature type="repeat" description="ANK" evidence="1">
    <location>
        <begin position="2438"/>
        <end position="2470"/>
    </location>
</feature>
<dbReference type="eggNOG" id="COG0666">
    <property type="taxonomic scope" value="Bacteria"/>
</dbReference>
<feature type="compositionally biased region" description="Basic and acidic residues" evidence="3">
    <location>
        <begin position="769"/>
        <end position="779"/>
    </location>
</feature>
<gene>
    <name evidence="4" type="ORF">EHF_0582</name>
</gene>
<evidence type="ECO:0000313" key="5">
    <source>
        <dbReference type="Proteomes" id="UP000023762"/>
    </source>
</evidence>
<dbReference type="RefSeq" id="WP_044194896.1">
    <property type="nucleotide sequence ID" value="NZ_CP007474.1"/>
</dbReference>
<dbReference type="KEGG" id="ehh:EHF_0582"/>
<dbReference type="PROSITE" id="PS50297">
    <property type="entry name" value="ANK_REP_REGION"/>
    <property type="match status" value="1"/>
</dbReference>
<dbReference type="PANTHER" id="PTHR24118">
    <property type="entry name" value="POTE ANKYRIN DOMAIN"/>
    <property type="match status" value="1"/>
</dbReference>
<dbReference type="SMART" id="SM00248">
    <property type="entry name" value="ANK"/>
    <property type="match status" value="15"/>
</dbReference>
<dbReference type="STRING" id="391036.EHF_0582"/>
<keyword evidence="1" id="KW-0040">ANK repeat</keyword>
<evidence type="ECO:0000313" key="4">
    <source>
        <dbReference type="EMBL" id="AHX04733.1"/>
    </source>
</evidence>
<evidence type="ECO:0000256" key="3">
    <source>
        <dbReference type="SAM" id="MobiDB-lite"/>
    </source>
</evidence>
<dbReference type="PROSITE" id="PS50088">
    <property type="entry name" value="ANK_REPEAT"/>
    <property type="match status" value="1"/>
</dbReference>
<feature type="region of interest" description="Disordered" evidence="3">
    <location>
        <begin position="2725"/>
        <end position="2795"/>
    </location>
</feature>
<proteinExistence type="predicted"/>
<dbReference type="EMBL" id="CP007474">
    <property type="protein sequence ID" value="AHX04733.1"/>
    <property type="molecule type" value="Genomic_DNA"/>
</dbReference>
<keyword evidence="5" id="KW-1185">Reference proteome</keyword>
<reference evidence="4 5" key="1">
    <citation type="submission" date="2014-03" db="EMBL/GenBank/DDBJ databases">
        <title>Sequencing and Comparison of Genomes and Transcriptome Profiles of Human Ehrlichiosis Agents.</title>
        <authorList>
            <person name="Lin M."/>
            <person name="Daugherty S.C."/>
            <person name="Nagaraj S."/>
            <person name="Cheng Z."/>
            <person name="Xiong Q."/>
            <person name="Lin F.-Y."/>
            <person name="Sengamalay N."/>
            <person name="Ott S."/>
            <person name="Godinez A."/>
            <person name="Tallon L.J."/>
            <person name="Sadzewicz L."/>
            <person name="Fraser C.M."/>
            <person name="Dunning Hotopp J.C."/>
            <person name="Rikihisa Y."/>
        </authorList>
    </citation>
    <scope>NUCLEOTIDE SEQUENCE [LARGE SCALE GENOMIC DNA]</scope>
    <source>
        <strain evidence="4 5">HF</strain>
    </source>
</reference>
<evidence type="ECO:0000256" key="2">
    <source>
        <dbReference type="SAM" id="Coils"/>
    </source>
</evidence>
<protein>
    <submittedName>
        <fullName evidence="4">Ankyrin repeat family protein</fullName>
    </submittedName>
</protein>